<evidence type="ECO:0000256" key="9">
    <source>
        <dbReference type="ARBA" id="ARBA00022857"/>
    </source>
</evidence>
<feature type="disulfide bond" description="Redox-active" evidence="17">
    <location>
        <begin position="69"/>
        <end position="74"/>
    </location>
</feature>
<keyword evidence="7" id="KW-0479">Metal-binding</keyword>
<comment type="caution">
    <text evidence="22">The sequence shown here is derived from an EMBL/GenBank/DDBJ whole genome shotgun (WGS) entry which is preliminary data.</text>
</comment>
<feature type="binding site" evidence="16">
    <location>
        <position position="334"/>
    </location>
    <ligand>
        <name>FAD</name>
        <dbReference type="ChEBI" id="CHEBI:57692"/>
    </ligand>
</feature>
<dbReference type="AlphaFoldDB" id="A0A329QZA2"/>
<reference evidence="22 23" key="1">
    <citation type="submission" date="2018-06" db="EMBL/GenBank/DDBJ databases">
        <title>Phytoactinopolyspora halophila sp. nov., a novel halophilic actinomycete isolated from a saline soil in China.</title>
        <authorList>
            <person name="Tang S.-K."/>
        </authorList>
    </citation>
    <scope>NUCLEOTIDE SEQUENCE [LARGE SCALE GENOMIC DNA]</scope>
    <source>
        <strain evidence="22 23">YIM 96934</strain>
    </source>
</reference>
<dbReference type="OrthoDB" id="4678789at2"/>
<sequence>MSDVNDLTGRQGTPGAATGASRPSRASGVTGYDVAIIGSGSAAFAAAIRARDLGARVVMMERSAIGGTCVNVGCVPSKALIRAGEIYHQAAQHGFAGVRTSVDSVELRELVTQKDELVAALRAEKYEDLIGVHGFDVVRGDAAFIDQQALAVDGRVIRADKYLVATGATPVAPPIPGLDEAGYLTSTTALDLDMVPGSLAVIGANAIGLELGQFFAHVGSRVTFFDTADRIAPCEEPDISDALAAVLRDQGAEVHAPAMIGRVEVDGDKRVVVATVDGREQRVTVDHILVGTGRRANTAGLGVDAAGVVLDEDGGVIVDEHLQTSNADVFAAGDVTSSPQLVYVAAQQGTLAAENALNGPTRSVDWAALPRVIFTSPQVAAAGLTERAAIAAGYEVTTSVLPLSAVPRAAVNRDTRGLVKIVADVATDRALGVHILADGAGEVIQAAVYAIKFGLTTSDLADTWAPYLTMAEGLKLAAQTFGRDVATLSCCAA</sequence>
<dbReference type="Gene3D" id="3.50.50.60">
    <property type="entry name" value="FAD/NAD(P)-binding domain"/>
    <property type="match status" value="2"/>
</dbReference>
<feature type="domain" description="FAD/NAD(P)-binding" evidence="21">
    <location>
        <begin position="32"/>
        <end position="349"/>
    </location>
</feature>
<dbReference type="GO" id="GO:0016668">
    <property type="term" value="F:oxidoreductase activity, acting on a sulfur group of donors, NAD(P) as acceptor"/>
    <property type="evidence" value="ECO:0007669"/>
    <property type="project" value="InterPro"/>
</dbReference>
<keyword evidence="13 18" id="KW-0676">Redox-active center</keyword>
<dbReference type="Proteomes" id="UP000250462">
    <property type="component" value="Unassembled WGS sequence"/>
</dbReference>
<evidence type="ECO:0000256" key="4">
    <source>
        <dbReference type="ARBA" id="ARBA00014791"/>
    </source>
</evidence>
<dbReference type="PRINTS" id="PR00411">
    <property type="entry name" value="PNDRDTASEI"/>
</dbReference>
<evidence type="ECO:0000256" key="7">
    <source>
        <dbReference type="ARBA" id="ARBA00022723"/>
    </source>
</evidence>
<dbReference type="InterPro" id="IPR001100">
    <property type="entry name" value="Pyr_nuc-diS_OxRdtase"/>
</dbReference>
<evidence type="ECO:0000259" key="20">
    <source>
        <dbReference type="Pfam" id="PF02852"/>
    </source>
</evidence>
<evidence type="ECO:0000256" key="5">
    <source>
        <dbReference type="ARBA" id="ARBA00022466"/>
    </source>
</evidence>
<dbReference type="PROSITE" id="PS00076">
    <property type="entry name" value="PYRIDINE_REDOX_1"/>
    <property type="match status" value="1"/>
</dbReference>
<dbReference type="InterPro" id="IPR023753">
    <property type="entry name" value="FAD/NAD-binding_dom"/>
</dbReference>
<evidence type="ECO:0000256" key="19">
    <source>
        <dbReference type="SAM" id="MobiDB-lite"/>
    </source>
</evidence>
<dbReference type="InterPro" id="IPR012999">
    <property type="entry name" value="Pyr_OxRdtase_I_AS"/>
</dbReference>
<dbReference type="PANTHER" id="PTHR43014:SF4">
    <property type="entry name" value="PYRIDINE NUCLEOTIDE-DISULFIDE OXIDOREDUCTASE RCLA-RELATED"/>
    <property type="match status" value="1"/>
</dbReference>
<dbReference type="SUPFAM" id="SSF55424">
    <property type="entry name" value="FAD/NAD-linked reductases, dimerisation (C-terminal) domain"/>
    <property type="match status" value="1"/>
</dbReference>
<evidence type="ECO:0000259" key="21">
    <source>
        <dbReference type="Pfam" id="PF07992"/>
    </source>
</evidence>
<dbReference type="PRINTS" id="PR00368">
    <property type="entry name" value="FADPNR"/>
</dbReference>
<evidence type="ECO:0000256" key="1">
    <source>
        <dbReference type="ARBA" id="ARBA00007532"/>
    </source>
</evidence>
<keyword evidence="10" id="KW-0476">Mercury</keyword>
<proteinExistence type="inferred from homology"/>
<evidence type="ECO:0000256" key="2">
    <source>
        <dbReference type="ARBA" id="ARBA00011738"/>
    </source>
</evidence>
<evidence type="ECO:0000256" key="6">
    <source>
        <dbReference type="ARBA" id="ARBA00022630"/>
    </source>
</evidence>
<feature type="binding site" evidence="16">
    <location>
        <begin position="203"/>
        <end position="210"/>
    </location>
    <ligand>
        <name>NAD(+)</name>
        <dbReference type="ChEBI" id="CHEBI:57540"/>
    </ligand>
</feature>
<dbReference type="EMBL" id="QMIG01000003">
    <property type="protein sequence ID" value="RAW17611.1"/>
    <property type="molecule type" value="Genomic_DNA"/>
</dbReference>
<dbReference type="InterPro" id="IPR004099">
    <property type="entry name" value="Pyr_nucl-diS_OxRdtase_dimer"/>
</dbReference>
<feature type="domain" description="Pyridine nucleotide-disulphide oxidoreductase dimerisation" evidence="20">
    <location>
        <begin position="370"/>
        <end position="477"/>
    </location>
</feature>
<keyword evidence="23" id="KW-1185">Reference proteome</keyword>
<evidence type="ECO:0000313" key="23">
    <source>
        <dbReference type="Proteomes" id="UP000250462"/>
    </source>
</evidence>
<evidence type="ECO:0000256" key="15">
    <source>
        <dbReference type="ARBA" id="ARBA00048984"/>
    </source>
</evidence>
<feature type="region of interest" description="Disordered" evidence="19">
    <location>
        <begin position="1"/>
        <end position="27"/>
    </location>
</feature>
<evidence type="ECO:0000256" key="11">
    <source>
        <dbReference type="ARBA" id="ARBA00023002"/>
    </source>
</evidence>
<dbReference type="Pfam" id="PF07992">
    <property type="entry name" value="Pyr_redox_2"/>
    <property type="match status" value="1"/>
</dbReference>
<dbReference type="EC" id="1.16.1.1" evidence="3"/>
<dbReference type="InterPro" id="IPR036188">
    <property type="entry name" value="FAD/NAD-bd_sf"/>
</dbReference>
<dbReference type="NCBIfam" id="TIGR02053">
    <property type="entry name" value="MerA"/>
    <property type="match status" value="1"/>
</dbReference>
<keyword evidence="12" id="KW-1015">Disulfide bond</keyword>
<keyword evidence="11 18" id="KW-0560">Oxidoreductase</keyword>
<evidence type="ECO:0000256" key="8">
    <source>
        <dbReference type="ARBA" id="ARBA00022827"/>
    </source>
</evidence>
<evidence type="ECO:0000256" key="10">
    <source>
        <dbReference type="ARBA" id="ARBA00022914"/>
    </source>
</evidence>
<keyword evidence="8 16" id="KW-0274">FAD</keyword>
<dbReference type="InterPro" id="IPR016156">
    <property type="entry name" value="FAD/NAD-linked_Rdtase_dimer_sf"/>
</dbReference>
<comment type="subunit">
    <text evidence="2">Homodimer.</text>
</comment>
<accession>A0A329QZA2</accession>
<evidence type="ECO:0000256" key="18">
    <source>
        <dbReference type="RuleBase" id="RU003691"/>
    </source>
</evidence>
<comment type="catalytic activity">
    <reaction evidence="15">
        <text>Hg + NADP(+) + H(+) = Hg(2+) + NADPH</text>
        <dbReference type="Rhea" id="RHEA:23856"/>
        <dbReference type="ChEBI" id="CHEBI:15378"/>
        <dbReference type="ChEBI" id="CHEBI:16170"/>
        <dbReference type="ChEBI" id="CHEBI:16793"/>
        <dbReference type="ChEBI" id="CHEBI:57783"/>
        <dbReference type="ChEBI" id="CHEBI:58349"/>
        <dbReference type="EC" id="1.16.1.1"/>
    </reaction>
</comment>
<dbReference type="GO" id="GO:0016152">
    <property type="term" value="F:mercury (II) reductase (NADP+) activity"/>
    <property type="evidence" value="ECO:0007669"/>
    <property type="project" value="UniProtKB-EC"/>
</dbReference>
<dbReference type="FunFam" id="3.30.390.30:FF:000001">
    <property type="entry name" value="Dihydrolipoyl dehydrogenase"/>
    <property type="match status" value="1"/>
</dbReference>
<evidence type="ECO:0000256" key="12">
    <source>
        <dbReference type="ARBA" id="ARBA00023157"/>
    </source>
</evidence>
<dbReference type="Pfam" id="PF02852">
    <property type="entry name" value="Pyr_redox_dim"/>
    <property type="match status" value="1"/>
</dbReference>
<evidence type="ECO:0000313" key="22">
    <source>
        <dbReference type="EMBL" id="RAW17611.1"/>
    </source>
</evidence>
<keyword evidence="16" id="KW-0520">NAD</keyword>
<comment type="similarity">
    <text evidence="1 18">Belongs to the class-I pyridine nucleotide-disulfide oxidoreductase family.</text>
</comment>
<dbReference type="InterPro" id="IPR021179">
    <property type="entry name" value="Mercury_reductase_MerA"/>
</dbReference>
<dbReference type="RefSeq" id="WP_112257429.1">
    <property type="nucleotide sequence ID" value="NZ_QMIG01000003.1"/>
</dbReference>
<evidence type="ECO:0000256" key="13">
    <source>
        <dbReference type="ARBA" id="ARBA00023284"/>
    </source>
</evidence>
<dbReference type="GO" id="GO:0003955">
    <property type="term" value="F:NAD(P)H dehydrogenase (quinone) activity"/>
    <property type="evidence" value="ECO:0007669"/>
    <property type="project" value="TreeGrafter"/>
</dbReference>
<comment type="cofactor">
    <cofactor evidence="16">
        <name>FAD</name>
        <dbReference type="ChEBI" id="CHEBI:57692"/>
    </cofactor>
    <text evidence="16">Binds 1 FAD per subunit.</text>
</comment>
<keyword evidence="16" id="KW-0547">Nucleotide-binding</keyword>
<dbReference type="Gene3D" id="3.30.390.30">
    <property type="match status" value="1"/>
</dbReference>
<protein>
    <recommendedName>
        <fullName evidence="4">Mercuric reductase</fullName>
        <ecNumber evidence="3">1.16.1.1</ecNumber>
    </recommendedName>
    <alternativeName>
        <fullName evidence="14">Hg(II) reductase</fullName>
    </alternativeName>
</protein>
<name>A0A329QZA2_9ACTN</name>
<feature type="binding site" evidence="16">
    <location>
        <position position="78"/>
    </location>
    <ligand>
        <name>FAD</name>
        <dbReference type="ChEBI" id="CHEBI:57692"/>
    </ligand>
</feature>
<keyword evidence="5" id="KW-0475">Mercuric resistance</keyword>
<dbReference type="GO" id="GO:0045340">
    <property type="term" value="F:mercury ion binding"/>
    <property type="evidence" value="ECO:0007669"/>
    <property type="project" value="InterPro"/>
</dbReference>
<dbReference type="PIRSF" id="PIRSF000350">
    <property type="entry name" value="Mercury_reductase_MerA"/>
    <property type="match status" value="1"/>
</dbReference>
<feature type="binding site" evidence="16">
    <location>
        <position position="293"/>
    </location>
    <ligand>
        <name>NAD(+)</name>
        <dbReference type="ChEBI" id="CHEBI:57540"/>
    </ligand>
</feature>
<dbReference type="GO" id="GO:0050661">
    <property type="term" value="F:NADP binding"/>
    <property type="evidence" value="ECO:0007669"/>
    <property type="project" value="InterPro"/>
</dbReference>
<dbReference type="GO" id="GO:0050660">
    <property type="term" value="F:flavin adenine dinucleotide binding"/>
    <property type="evidence" value="ECO:0007669"/>
    <property type="project" value="InterPro"/>
</dbReference>
<evidence type="ECO:0000256" key="3">
    <source>
        <dbReference type="ARBA" id="ARBA00012661"/>
    </source>
</evidence>
<dbReference type="PANTHER" id="PTHR43014">
    <property type="entry name" value="MERCURIC REDUCTASE"/>
    <property type="match status" value="1"/>
</dbReference>
<gene>
    <name evidence="22" type="primary">merA</name>
    <name evidence="22" type="ORF">DPM12_06415</name>
</gene>
<evidence type="ECO:0000256" key="17">
    <source>
        <dbReference type="PIRSR" id="PIRSR000350-4"/>
    </source>
</evidence>
<keyword evidence="9" id="KW-0521">NADP</keyword>
<evidence type="ECO:0000256" key="14">
    <source>
        <dbReference type="ARBA" id="ARBA00031725"/>
    </source>
</evidence>
<dbReference type="SUPFAM" id="SSF51905">
    <property type="entry name" value="FAD/NAD(P)-binding domain"/>
    <property type="match status" value="1"/>
</dbReference>
<dbReference type="GO" id="GO:0050787">
    <property type="term" value="P:detoxification of mercury ion"/>
    <property type="evidence" value="ECO:0007669"/>
    <property type="project" value="InterPro"/>
</dbReference>
<keyword evidence="6 18" id="KW-0285">Flavoprotein</keyword>
<evidence type="ECO:0000256" key="16">
    <source>
        <dbReference type="PIRSR" id="PIRSR000350-3"/>
    </source>
</evidence>
<organism evidence="22 23">
    <name type="scientific">Phytoactinopolyspora halophila</name>
    <dbReference type="NCBI Taxonomy" id="1981511"/>
    <lineage>
        <taxon>Bacteria</taxon>
        <taxon>Bacillati</taxon>
        <taxon>Actinomycetota</taxon>
        <taxon>Actinomycetes</taxon>
        <taxon>Jiangellales</taxon>
        <taxon>Jiangellaceae</taxon>
        <taxon>Phytoactinopolyspora</taxon>
    </lineage>
</organism>